<reference evidence="1" key="1">
    <citation type="journal article" date="2015" name="Nature">
        <title>Complex archaea that bridge the gap between prokaryotes and eukaryotes.</title>
        <authorList>
            <person name="Spang A."/>
            <person name="Saw J.H."/>
            <person name="Jorgensen S.L."/>
            <person name="Zaremba-Niedzwiedzka K."/>
            <person name="Martijn J."/>
            <person name="Lind A.E."/>
            <person name="van Eijk R."/>
            <person name="Schleper C."/>
            <person name="Guy L."/>
            <person name="Ettema T.J."/>
        </authorList>
    </citation>
    <scope>NUCLEOTIDE SEQUENCE</scope>
</reference>
<evidence type="ECO:0000313" key="1">
    <source>
        <dbReference type="EMBL" id="KKN89759.1"/>
    </source>
</evidence>
<dbReference type="AlphaFoldDB" id="A0A0F9UDN4"/>
<comment type="caution">
    <text evidence="1">The sequence shown here is derived from an EMBL/GenBank/DDBJ whole genome shotgun (WGS) entry which is preliminary data.</text>
</comment>
<name>A0A0F9UDN4_9ZZZZ</name>
<proteinExistence type="predicted"/>
<gene>
    <name evidence="1" type="ORF">LCGC14_0236050</name>
</gene>
<organism evidence="1">
    <name type="scientific">marine sediment metagenome</name>
    <dbReference type="NCBI Taxonomy" id="412755"/>
    <lineage>
        <taxon>unclassified sequences</taxon>
        <taxon>metagenomes</taxon>
        <taxon>ecological metagenomes</taxon>
    </lineage>
</organism>
<dbReference type="EMBL" id="LAZR01000116">
    <property type="protein sequence ID" value="KKN89759.1"/>
    <property type="molecule type" value="Genomic_DNA"/>
</dbReference>
<protein>
    <submittedName>
        <fullName evidence="1">Uncharacterized protein</fullName>
    </submittedName>
</protein>
<sequence>MSFIRCLSNPESLYVYHNVYGFINWIMTLPNGERFQMNIPPRTFYGLVRKYVREYFTLPVKWGKMSIDEVWTSQKTGKMLGELNSTESRLQGEADLKIRVCYEDQECFLWDVTWDTVVYGVAHTLGLCV</sequence>
<accession>A0A0F9UDN4</accession>